<accession>A0ABR8YS53</accession>
<organism evidence="2 3">
    <name type="scientific">Clostridium faecium</name>
    <dbReference type="NCBI Taxonomy" id="2762223"/>
    <lineage>
        <taxon>Bacteria</taxon>
        <taxon>Bacillati</taxon>
        <taxon>Bacillota</taxon>
        <taxon>Clostridia</taxon>
        <taxon>Eubacteriales</taxon>
        <taxon>Clostridiaceae</taxon>
        <taxon>Clostridium</taxon>
    </lineage>
</organism>
<sequence length="339" mass="40724">MNIKLPFAIRGKRVVHISELSEDERGLKCNCICPNCNERVVAKLGEINIHHFAHYNKECKINIETVLHLFAKDVLSKYKKVKIPSIILEYREDYTKLSDFNSLDKISINKMYEKIVEEQVVEFDEVKLEKRFNDIVPDVVLYKNNYPLIIEIAVTHFINEYKKRKIERKGISTLEINMSKINFYAYDKEELEKIIIYDLECKSWVYNRKLEQEKEKIIYNNLKILEKSNYEKLFRINRIKNNFQRENYSKKLKIYAKNIYNNELLLEILKKLNVNLKSMPIFLNIKVVGELSFECDRRIWQSCIFEKFINREKNKIIKTQDILIWIKEKSHLPLNKDLI</sequence>
<dbReference type="Proteomes" id="UP000627166">
    <property type="component" value="Unassembled WGS sequence"/>
</dbReference>
<reference evidence="2 3" key="1">
    <citation type="submission" date="2020-08" db="EMBL/GenBank/DDBJ databases">
        <title>A Genomic Blueprint of the Chicken Gut Microbiome.</title>
        <authorList>
            <person name="Gilroy R."/>
            <person name="Ravi A."/>
            <person name="Getino M."/>
            <person name="Pursley I."/>
            <person name="Horton D.L."/>
            <person name="Alikhan N.-F."/>
            <person name="Baker D."/>
            <person name="Gharbi K."/>
            <person name="Hall N."/>
            <person name="Watson M."/>
            <person name="Adriaenssens E.M."/>
            <person name="Foster-Nyarko E."/>
            <person name="Jarju S."/>
            <person name="Secka A."/>
            <person name="Antonio M."/>
            <person name="Oren A."/>
            <person name="Chaudhuri R."/>
            <person name="La Ragione R.M."/>
            <person name="Hildebrand F."/>
            <person name="Pallen M.J."/>
        </authorList>
    </citation>
    <scope>NUCLEOTIDE SEQUENCE [LARGE SCALE GENOMIC DNA]</scope>
    <source>
        <strain evidence="2 3">N37</strain>
    </source>
</reference>
<proteinExistence type="predicted"/>
<evidence type="ECO:0000259" key="1">
    <source>
        <dbReference type="Pfam" id="PF25164"/>
    </source>
</evidence>
<dbReference type="EMBL" id="JACSQB010000062">
    <property type="protein sequence ID" value="MBD8047080.1"/>
    <property type="molecule type" value="Genomic_DNA"/>
</dbReference>
<dbReference type="InterPro" id="IPR057253">
    <property type="entry name" value="CoiA-like_N"/>
</dbReference>
<evidence type="ECO:0000313" key="2">
    <source>
        <dbReference type="EMBL" id="MBD8047080.1"/>
    </source>
</evidence>
<feature type="domain" description="Competence protein CoiA-like N-terminal" evidence="1">
    <location>
        <begin position="29"/>
        <end position="61"/>
    </location>
</feature>
<dbReference type="Pfam" id="PF25164">
    <property type="entry name" value="CoiA_N"/>
    <property type="match status" value="1"/>
</dbReference>
<dbReference type="RefSeq" id="WP_191740054.1">
    <property type="nucleotide sequence ID" value="NZ_JACSQB010000062.1"/>
</dbReference>
<keyword evidence="3" id="KW-1185">Reference proteome</keyword>
<protein>
    <recommendedName>
        <fullName evidence="1">Competence protein CoiA-like N-terminal domain-containing protein</fullName>
    </recommendedName>
</protein>
<evidence type="ECO:0000313" key="3">
    <source>
        <dbReference type="Proteomes" id="UP000627166"/>
    </source>
</evidence>
<feature type="non-terminal residue" evidence="2">
    <location>
        <position position="339"/>
    </location>
</feature>
<gene>
    <name evidence="2" type="ORF">H9637_08520</name>
</gene>
<name>A0ABR8YS53_9CLOT</name>
<comment type="caution">
    <text evidence="2">The sequence shown here is derived from an EMBL/GenBank/DDBJ whole genome shotgun (WGS) entry which is preliminary data.</text>
</comment>